<dbReference type="OrthoDB" id="5817113at2759"/>
<evidence type="ECO:0000313" key="3">
    <source>
        <dbReference type="Proteomes" id="UP000494206"/>
    </source>
</evidence>
<proteinExistence type="predicted"/>
<evidence type="ECO:0000313" key="2">
    <source>
        <dbReference type="EMBL" id="CAB3397938.1"/>
    </source>
</evidence>
<feature type="region of interest" description="Disordered" evidence="1">
    <location>
        <begin position="253"/>
        <end position="278"/>
    </location>
</feature>
<gene>
    <name evidence="2" type="ORF">CBOVIS_LOCUS1278</name>
</gene>
<accession>A0A8S1ECS4</accession>
<evidence type="ECO:0000256" key="1">
    <source>
        <dbReference type="SAM" id="MobiDB-lite"/>
    </source>
</evidence>
<dbReference type="Proteomes" id="UP000494206">
    <property type="component" value="Unassembled WGS sequence"/>
</dbReference>
<feature type="region of interest" description="Disordered" evidence="1">
    <location>
        <begin position="133"/>
        <end position="186"/>
    </location>
</feature>
<comment type="caution">
    <text evidence="2">The sequence shown here is derived from an EMBL/GenBank/DDBJ whole genome shotgun (WGS) entry which is preliminary data.</text>
</comment>
<protein>
    <submittedName>
        <fullName evidence="2">Uncharacterized protein</fullName>
    </submittedName>
</protein>
<organism evidence="2 3">
    <name type="scientific">Caenorhabditis bovis</name>
    <dbReference type="NCBI Taxonomy" id="2654633"/>
    <lineage>
        <taxon>Eukaryota</taxon>
        <taxon>Metazoa</taxon>
        <taxon>Ecdysozoa</taxon>
        <taxon>Nematoda</taxon>
        <taxon>Chromadorea</taxon>
        <taxon>Rhabditida</taxon>
        <taxon>Rhabditina</taxon>
        <taxon>Rhabditomorpha</taxon>
        <taxon>Rhabditoidea</taxon>
        <taxon>Rhabditidae</taxon>
        <taxon>Peloderinae</taxon>
        <taxon>Caenorhabditis</taxon>
    </lineage>
</organism>
<dbReference type="AlphaFoldDB" id="A0A8S1ECS4"/>
<name>A0A8S1ECS4_9PELO</name>
<reference evidence="2 3" key="1">
    <citation type="submission" date="2020-04" db="EMBL/GenBank/DDBJ databases">
        <authorList>
            <person name="Laetsch R D."/>
            <person name="Stevens L."/>
            <person name="Kumar S."/>
            <person name="Blaxter L. M."/>
        </authorList>
    </citation>
    <scope>NUCLEOTIDE SEQUENCE [LARGE SCALE GENOMIC DNA]</scope>
</reference>
<dbReference type="EMBL" id="CADEPM010000001">
    <property type="protein sequence ID" value="CAB3397938.1"/>
    <property type="molecule type" value="Genomic_DNA"/>
</dbReference>
<feature type="compositionally biased region" description="Low complexity" evidence="1">
    <location>
        <begin position="164"/>
        <end position="186"/>
    </location>
</feature>
<sequence length="278" mass="30427">MENKSQPHSSELQALIAAIPHELSLSSPTTTTKSGSSIGDISSTSSTYLFPHVSDMAALSMLSLSSYPSLFGGLPFFPSLPYLNANLPPHATIESLGLINSAMYQDQRDVVSAMCSPAPSAPNIDTRPRAFSSAATLQHPKPAADQEKRRKRSRKSEPVPPAVSVATDSNMSSTSSKSSTSSGTSSSILMRLVEEDDVPIKKPITVTKEDEEAVQRKVAEFLKKHPIFYDINYDVDYDENGVRRPLRQIIRDEDLPDEAEPDSPFRHFPKKKANNLNP</sequence>
<keyword evidence="3" id="KW-1185">Reference proteome</keyword>
<feature type="compositionally biased region" description="Basic residues" evidence="1">
    <location>
        <begin position="267"/>
        <end position="278"/>
    </location>
</feature>